<dbReference type="Proteomes" id="UP000254879">
    <property type="component" value="Unassembled WGS sequence"/>
</dbReference>
<feature type="domain" description="Pesticidal crystal protein Cry22Aa Ig-like" evidence="1">
    <location>
        <begin position="46"/>
        <end position="95"/>
    </location>
</feature>
<accession>A0A378MJ55</accession>
<dbReference type="InterPro" id="IPR013783">
    <property type="entry name" value="Ig-like_fold"/>
</dbReference>
<dbReference type="Gene3D" id="2.60.40.10">
    <property type="entry name" value="Immunoglobulins"/>
    <property type="match status" value="2"/>
</dbReference>
<dbReference type="Pfam" id="PF16403">
    <property type="entry name" value="Bact_surface_Ig-like"/>
    <property type="match status" value="2"/>
</dbReference>
<evidence type="ECO:0000259" key="1">
    <source>
        <dbReference type="Pfam" id="PF16403"/>
    </source>
</evidence>
<dbReference type="RefSeq" id="WP_115345748.1">
    <property type="nucleotide sequence ID" value="NZ_UGPG01000001.1"/>
</dbReference>
<gene>
    <name evidence="2" type="ORF">NCTC10815_01079</name>
</gene>
<proteinExistence type="predicted"/>
<protein>
    <submittedName>
        <fullName evidence="2">Bacterial Ig-like domain (Group 3)</fullName>
    </submittedName>
</protein>
<organism evidence="2 3">
    <name type="scientific">Listeria grayi</name>
    <name type="common">Listeria murrayi</name>
    <dbReference type="NCBI Taxonomy" id="1641"/>
    <lineage>
        <taxon>Bacteria</taxon>
        <taxon>Bacillati</taxon>
        <taxon>Bacillota</taxon>
        <taxon>Bacilli</taxon>
        <taxon>Bacillales</taxon>
        <taxon>Listeriaceae</taxon>
        <taxon>Listeria</taxon>
    </lineage>
</organism>
<sequence>MKEVKITVVSKNAIIVVDDSTLTLGDSFDPMKGVRAYDGNVSLVQKAASQATDITSAVTIESNNVDTKKVGEYQVVYTVAGSNGIQVKKTRKISILAKDAVIKAENSTIKVGETFQPLKTVKAYDGDEKHTDISAKIEVKQNKVDNKKVGSYPVTYAVVGSNGKEITKQIAVTVKKIRNEIPRLAVPNQKIRKSNLIQVIQKIQKIQIR</sequence>
<dbReference type="InterPro" id="IPR032179">
    <property type="entry name" value="Cry22Aa_Ig-like"/>
</dbReference>
<reference evidence="2 3" key="1">
    <citation type="submission" date="2018-06" db="EMBL/GenBank/DDBJ databases">
        <authorList>
            <consortium name="Pathogen Informatics"/>
            <person name="Doyle S."/>
        </authorList>
    </citation>
    <scope>NUCLEOTIDE SEQUENCE [LARGE SCALE GENOMIC DNA]</scope>
    <source>
        <strain evidence="3">NCTC 10815</strain>
    </source>
</reference>
<name>A0A378MJ55_LISGR</name>
<dbReference type="AlphaFoldDB" id="A0A378MJ55"/>
<feature type="domain" description="Pesticidal crystal protein Cry22Aa Ig-like" evidence="1">
    <location>
        <begin position="105"/>
        <end position="174"/>
    </location>
</feature>
<dbReference type="EMBL" id="UGPG01000001">
    <property type="protein sequence ID" value="STY43775.1"/>
    <property type="molecule type" value="Genomic_DNA"/>
</dbReference>
<evidence type="ECO:0000313" key="2">
    <source>
        <dbReference type="EMBL" id="STY43775.1"/>
    </source>
</evidence>
<evidence type="ECO:0000313" key="3">
    <source>
        <dbReference type="Proteomes" id="UP000254879"/>
    </source>
</evidence>